<dbReference type="EMBL" id="UZAE01003659">
    <property type="protein sequence ID" value="VDO00661.1"/>
    <property type="molecule type" value="Genomic_DNA"/>
</dbReference>
<evidence type="ECO:0000256" key="1">
    <source>
        <dbReference type="SAM" id="MobiDB-lite"/>
    </source>
</evidence>
<protein>
    <submittedName>
        <fullName evidence="2 4">Uncharacterized protein</fullName>
    </submittedName>
</protein>
<evidence type="ECO:0000313" key="2">
    <source>
        <dbReference type="EMBL" id="VDO00661.1"/>
    </source>
</evidence>
<reference evidence="2 3" key="2">
    <citation type="submission" date="2018-11" db="EMBL/GenBank/DDBJ databases">
        <authorList>
            <consortium name="Pathogen Informatics"/>
        </authorList>
    </citation>
    <scope>NUCLEOTIDE SEQUENCE [LARGE SCALE GENOMIC DNA]</scope>
</reference>
<organism evidence="4">
    <name type="scientific">Rodentolepis nana</name>
    <name type="common">Dwarf tapeworm</name>
    <name type="synonym">Hymenolepis nana</name>
    <dbReference type="NCBI Taxonomy" id="102285"/>
    <lineage>
        <taxon>Eukaryota</taxon>
        <taxon>Metazoa</taxon>
        <taxon>Spiralia</taxon>
        <taxon>Lophotrochozoa</taxon>
        <taxon>Platyhelminthes</taxon>
        <taxon>Cestoda</taxon>
        <taxon>Eucestoda</taxon>
        <taxon>Cyclophyllidea</taxon>
        <taxon>Hymenolepididae</taxon>
        <taxon>Rodentolepis</taxon>
    </lineage>
</organism>
<dbReference type="Proteomes" id="UP000278807">
    <property type="component" value="Unassembled WGS sequence"/>
</dbReference>
<dbReference type="AlphaFoldDB" id="A0A0R3TCL4"/>
<name>A0A0R3TCL4_RODNA</name>
<keyword evidence="3" id="KW-1185">Reference proteome</keyword>
<accession>A0A0R3TCL4</accession>
<feature type="region of interest" description="Disordered" evidence="1">
    <location>
        <begin position="67"/>
        <end position="95"/>
    </location>
</feature>
<dbReference type="STRING" id="102285.A0A0R3TCL4"/>
<evidence type="ECO:0000313" key="3">
    <source>
        <dbReference type="Proteomes" id="UP000278807"/>
    </source>
</evidence>
<reference evidence="4" key="1">
    <citation type="submission" date="2017-02" db="UniProtKB">
        <authorList>
            <consortium name="WormBaseParasite"/>
        </authorList>
    </citation>
    <scope>IDENTIFICATION</scope>
</reference>
<evidence type="ECO:0000313" key="4">
    <source>
        <dbReference type="WBParaSite" id="HNAJ_0000480301-mRNA-1"/>
    </source>
</evidence>
<feature type="compositionally biased region" description="Basic and acidic residues" evidence="1">
    <location>
        <begin position="82"/>
        <end position="93"/>
    </location>
</feature>
<proteinExistence type="predicted"/>
<sequence length="119" mass="13170">MLTVSTTNSKLKTNGTQEVPLRLKANFASDELFLIMTVLNRLVPFAFASILQSLAFIHPNNEDGDELTLDDVQGVSDDESEGEKSERGVDGKKLTSGKPKFTFIPYALRYRCLGQKATE</sequence>
<gene>
    <name evidence="2" type="ORF">HNAJ_LOCUS4801</name>
</gene>
<dbReference type="WBParaSite" id="HNAJ_0000480301-mRNA-1">
    <property type="protein sequence ID" value="HNAJ_0000480301-mRNA-1"/>
    <property type="gene ID" value="HNAJ_0000480301"/>
</dbReference>